<gene>
    <name evidence="1" type="ORF">CYJ10_12890</name>
</gene>
<proteinExistence type="predicted"/>
<evidence type="ECO:0000313" key="1">
    <source>
        <dbReference type="EMBL" id="PLP99934.1"/>
    </source>
</evidence>
<comment type="caution">
    <text evidence="1">The sequence shown here is derived from an EMBL/GenBank/DDBJ whole genome shotgun (WGS) entry which is preliminary data.</text>
</comment>
<organism evidence="1 2">
    <name type="scientific">Cupriavidus pauculus</name>
    <dbReference type="NCBI Taxonomy" id="82633"/>
    <lineage>
        <taxon>Bacteria</taxon>
        <taxon>Pseudomonadati</taxon>
        <taxon>Pseudomonadota</taxon>
        <taxon>Betaproteobacteria</taxon>
        <taxon>Burkholderiales</taxon>
        <taxon>Burkholderiaceae</taxon>
        <taxon>Cupriavidus</taxon>
    </lineage>
</organism>
<evidence type="ECO:0000313" key="2">
    <source>
        <dbReference type="Proteomes" id="UP000234341"/>
    </source>
</evidence>
<dbReference type="EMBL" id="PJRP01000005">
    <property type="protein sequence ID" value="PLP99934.1"/>
    <property type="molecule type" value="Genomic_DNA"/>
</dbReference>
<dbReference type="RefSeq" id="WP_101681905.1">
    <property type="nucleotide sequence ID" value="NZ_PJRP01000005.1"/>
</dbReference>
<dbReference type="Proteomes" id="UP000234341">
    <property type="component" value="Unassembled WGS sequence"/>
</dbReference>
<dbReference type="Gene3D" id="3.90.20.10">
    <property type="match status" value="1"/>
</dbReference>
<sequence>MSSQAATWGLAPDHGESPQITNVLEFALGLYGQMAHIQREVGALSAAQPGIGERIDATQVLVGAAETRLGAQILDTEARLGDRIRESESRMTRALETSEARGESMIARVLQEIDARSEARFSRMEARFDTIDAKFEIVDAKFDAIDARFDQMDARMDKMDDRFDKVDDRFDKSYARVARLEENLGERIQSTNDRISALKDRLNKVFWVASGGGIVLGLAVGWKPIIERMGGLAGL</sequence>
<name>A0A2N5CCM4_9BURK</name>
<reference evidence="1 2" key="1">
    <citation type="submission" date="2017-12" db="EMBL/GenBank/DDBJ databases">
        <title>Genome sequence of the active heterotrophic nitrifier-denitrifier, Cupriavidus pauculus UM1.</title>
        <authorList>
            <person name="Putonti C."/>
            <person name="Castignetti D."/>
        </authorList>
    </citation>
    <scope>NUCLEOTIDE SEQUENCE [LARGE SCALE GENOMIC DNA]</scope>
    <source>
        <strain evidence="1 2">UM1</strain>
    </source>
</reference>
<accession>A0A2N5CCM4</accession>
<protein>
    <recommendedName>
        <fullName evidence="3">DUF1640 domain-containing protein</fullName>
    </recommendedName>
</protein>
<dbReference type="AlphaFoldDB" id="A0A2N5CCM4"/>
<dbReference type="OrthoDB" id="8965609at2"/>
<dbReference type="SUPFAM" id="SSF57997">
    <property type="entry name" value="Tropomyosin"/>
    <property type="match status" value="1"/>
</dbReference>
<evidence type="ECO:0008006" key="3">
    <source>
        <dbReference type="Google" id="ProtNLM"/>
    </source>
</evidence>